<keyword evidence="8" id="KW-0349">Heme</keyword>
<dbReference type="InterPro" id="IPR050121">
    <property type="entry name" value="Cytochrome_P450_monoxygenase"/>
</dbReference>
<comment type="caution">
    <text evidence="10">The sequence shown here is derived from an EMBL/GenBank/DDBJ whole genome shotgun (WGS) entry which is preliminary data.</text>
</comment>
<protein>
    <submittedName>
        <fullName evidence="10">High nitrogen upregulated cytochrome P450 monooxygenase 2</fullName>
    </submittedName>
</protein>
<gene>
    <name evidence="10" type="ORF">LshimejAT787_1104730</name>
</gene>
<dbReference type="InterPro" id="IPR001128">
    <property type="entry name" value="Cyt_P450"/>
</dbReference>
<proteinExistence type="inferred from homology"/>
<evidence type="ECO:0000256" key="6">
    <source>
        <dbReference type="ARBA" id="ARBA00023004"/>
    </source>
</evidence>
<evidence type="ECO:0000256" key="4">
    <source>
        <dbReference type="ARBA" id="ARBA00022723"/>
    </source>
</evidence>
<reference evidence="10" key="1">
    <citation type="submission" date="2022-07" db="EMBL/GenBank/DDBJ databases">
        <title>The genome of Lyophyllum shimeji provides insight into the initial evolution of ectomycorrhizal fungal genome.</title>
        <authorList>
            <person name="Kobayashi Y."/>
            <person name="Shibata T."/>
            <person name="Hirakawa H."/>
            <person name="Shigenobu S."/>
            <person name="Nishiyama T."/>
            <person name="Yamada A."/>
            <person name="Hasebe M."/>
            <person name="Kawaguchi M."/>
        </authorList>
    </citation>
    <scope>NUCLEOTIDE SEQUENCE</scope>
    <source>
        <strain evidence="10">AT787</strain>
    </source>
</reference>
<evidence type="ECO:0000256" key="5">
    <source>
        <dbReference type="ARBA" id="ARBA00023002"/>
    </source>
</evidence>
<dbReference type="GO" id="GO:0004497">
    <property type="term" value="F:monooxygenase activity"/>
    <property type="evidence" value="ECO:0007669"/>
    <property type="project" value="UniProtKB-KW"/>
</dbReference>
<evidence type="ECO:0000313" key="11">
    <source>
        <dbReference type="Proteomes" id="UP001063166"/>
    </source>
</evidence>
<dbReference type="PRINTS" id="PR00385">
    <property type="entry name" value="P450"/>
</dbReference>
<sequence>MQAQTQFSLQVVLMAVLTHLCFRKFEPKSLAWPAAILLLEPIVVYTVSPAVTRPSSAGSILTVYALFLGSLTLSIILYRISPFHPLAKYPGPLLNKITQLRSVWVQYSGFQHVVTKQLHDQYGPFVRIGPNELSVADVDAALAILGPGGLPKGRYYEARQDPRAPGNLLTLKGQEHSERRRLWSRAFTTESLAQLEDALAHQVESLVDRLAIESKTGAVDLSKWLSLFALDFMGDMAFGQDFGLLRTGQDREDIRSMFDDFMLPVSVLAVVPWAVSAMQRLPFVSRNVLKLRRFAVDHGMARIKQGAEKKDLWYHLSDEAGLEKERPPVSNIIADSALAMIAGADTTATGLGNLFYLLLSHPGCLERLRAEIDEVYPKGESAVGSSKHSQLPYLTACVNEALRVLPPALTSGPRQVPEGSGGRVFAGRYIPEGTQVYVPPYSMHHNPAHFSPRTDEFVPERWLAGRADDNQVFNVNAFIPFSFGPANCVGRSVARREMMMVASAIVQKFDLRYADGFDGTSWLGNLHDHFTTKRGPLLVTLAPRL</sequence>
<evidence type="ECO:0000313" key="10">
    <source>
        <dbReference type="EMBL" id="GLB42458.1"/>
    </source>
</evidence>
<dbReference type="PANTHER" id="PTHR24305">
    <property type="entry name" value="CYTOCHROME P450"/>
    <property type="match status" value="1"/>
</dbReference>
<evidence type="ECO:0000256" key="2">
    <source>
        <dbReference type="ARBA" id="ARBA00005179"/>
    </source>
</evidence>
<name>A0A9P3URA1_LYOSH</name>
<dbReference type="GO" id="GO:0020037">
    <property type="term" value="F:heme binding"/>
    <property type="evidence" value="ECO:0007669"/>
    <property type="project" value="InterPro"/>
</dbReference>
<organism evidence="10 11">
    <name type="scientific">Lyophyllum shimeji</name>
    <name type="common">Hon-shimeji</name>
    <name type="synonym">Tricholoma shimeji</name>
    <dbReference type="NCBI Taxonomy" id="47721"/>
    <lineage>
        <taxon>Eukaryota</taxon>
        <taxon>Fungi</taxon>
        <taxon>Dikarya</taxon>
        <taxon>Basidiomycota</taxon>
        <taxon>Agaricomycotina</taxon>
        <taxon>Agaricomycetes</taxon>
        <taxon>Agaricomycetidae</taxon>
        <taxon>Agaricales</taxon>
        <taxon>Tricholomatineae</taxon>
        <taxon>Lyophyllaceae</taxon>
        <taxon>Lyophyllum</taxon>
    </lineage>
</organism>
<evidence type="ECO:0000256" key="9">
    <source>
        <dbReference type="SAM" id="Phobius"/>
    </source>
</evidence>
<keyword evidence="7 10" id="KW-0503">Monooxygenase</keyword>
<evidence type="ECO:0000256" key="3">
    <source>
        <dbReference type="ARBA" id="ARBA00010617"/>
    </source>
</evidence>
<keyword evidence="4 8" id="KW-0479">Metal-binding</keyword>
<keyword evidence="9" id="KW-0812">Transmembrane</keyword>
<dbReference type="Proteomes" id="UP001063166">
    <property type="component" value="Unassembled WGS sequence"/>
</dbReference>
<dbReference type="SUPFAM" id="SSF48264">
    <property type="entry name" value="Cytochrome P450"/>
    <property type="match status" value="1"/>
</dbReference>
<comment type="cofactor">
    <cofactor evidence="1 8">
        <name>heme</name>
        <dbReference type="ChEBI" id="CHEBI:30413"/>
    </cofactor>
</comment>
<comment type="similarity">
    <text evidence="3">Belongs to the cytochrome P450 family.</text>
</comment>
<dbReference type="GO" id="GO:0005506">
    <property type="term" value="F:iron ion binding"/>
    <property type="evidence" value="ECO:0007669"/>
    <property type="project" value="InterPro"/>
</dbReference>
<dbReference type="InterPro" id="IPR002401">
    <property type="entry name" value="Cyt_P450_E_grp-I"/>
</dbReference>
<feature type="transmembrane region" description="Helical" evidence="9">
    <location>
        <begin position="29"/>
        <end position="51"/>
    </location>
</feature>
<dbReference type="PANTHER" id="PTHR24305:SF187">
    <property type="entry name" value="P450, PUTATIVE (EUROFUNG)-RELATED"/>
    <property type="match status" value="1"/>
</dbReference>
<dbReference type="Gene3D" id="1.10.630.10">
    <property type="entry name" value="Cytochrome P450"/>
    <property type="match status" value="1"/>
</dbReference>
<keyword evidence="9" id="KW-1133">Transmembrane helix</keyword>
<keyword evidence="9" id="KW-0472">Membrane</keyword>
<evidence type="ECO:0000256" key="7">
    <source>
        <dbReference type="ARBA" id="ARBA00023033"/>
    </source>
</evidence>
<dbReference type="InterPro" id="IPR036396">
    <property type="entry name" value="Cyt_P450_sf"/>
</dbReference>
<feature type="binding site" description="axial binding residue" evidence="8">
    <location>
        <position position="488"/>
    </location>
    <ligand>
        <name>heme</name>
        <dbReference type="ChEBI" id="CHEBI:30413"/>
    </ligand>
    <ligandPart>
        <name>Fe</name>
        <dbReference type="ChEBI" id="CHEBI:18248"/>
    </ligandPart>
</feature>
<keyword evidence="11" id="KW-1185">Reference proteome</keyword>
<dbReference type="PRINTS" id="PR00463">
    <property type="entry name" value="EP450I"/>
</dbReference>
<feature type="transmembrane region" description="Helical" evidence="9">
    <location>
        <begin position="57"/>
        <end position="78"/>
    </location>
</feature>
<keyword evidence="6 8" id="KW-0408">Iron</keyword>
<dbReference type="GO" id="GO:0016705">
    <property type="term" value="F:oxidoreductase activity, acting on paired donors, with incorporation or reduction of molecular oxygen"/>
    <property type="evidence" value="ECO:0007669"/>
    <property type="project" value="InterPro"/>
</dbReference>
<dbReference type="EMBL" id="BRPK01000011">
    <property type="protein sequence ID" value="GLB42458.1"/>
    <property type="molecule type" value="Genomic_DNA"/>
</dbReference>
<dbReference type="CDD" id="cd11061">
    <property type="entry name" value="CYP67-like"/>
    <property type="match status" value="1"/>
</dbReference>
<accession>A0A9P3URA1</accession>
<dbReference type="OrthoDB" id="6692864at2759"/>
<keyword evidence="5" id="KW-0560">Oxidoreductase</keyword>
<evidence type="ECO:0000256" key="8">
    <source>
        <dbReference type="PIRSR" id="PIRSR602401-1"/>
    </source>
</evidence>
<evidence type="ECO:0000256" key="1">
    <source>
        <dbReference type="ARBA" id="ARBA00001971"/>
    </source>
</evidence>
<comment type="pathway">
    <text evidence="2">Secondary metabolite biosynthesis.</text>
</comment>
<dbReference type="Pfam" id="PF00067">
    <property type="entry name" value="p450"/>
    <property type="match status" value="1"/>
</dbReference>
<dbReference type="AlphaFoldDB" id="A0A9P3URA1"/>